<dbReference type="Gene3D" id="3.40.30.10">
    <property type="entry name" value="Glutaredoxin"/>
    <property type="match status" value="1"/>
</dbReference>
<evidence type="ECO:0000259" key="5">
    <source>
        <dbReference type="PROSITE" id="PS51352"/>
    </source>
</evidence>
<dbReference type="RefSeq" id="WP_111276419.1">
    <property type="nucleotide sequence ID" value="NZ_QFYS01000005.1"/>
</dbReference>
<dbReference type="AlphaFoldDB" id="A0A328BEK7"/>
<accession>A0A328BEK7</accession>
<comment type="caution">
    <text evidence="6">The sequence shown here is derived from an EMBL/GenBank/DDBJ whole genome shotgun (WGS) entry which is preliminary data.</text>
</comment>
<dbReference type="EMBL" id="QFYS01000005">
    <property type="protein sequence ID" value="RAK64881.1"/>
    <property type="molecule type" value="Genomic_DNA"/>
</dbReference>
<sequence length="210" mass="22155">MNRRQALGLGAAVAAGGVATWFLQTRPPPAQRLEMTPVVRAVLGDRGSPHAGADAPDVTVVVFTDYQCGICKMTDPALTALLADDPNVRVIYKDWPIRGPASDAAARHALAADRQGRYLAVHQAFMAAHGPLDPIRFDEIAGGAGVDVVRLRADLDLHGAAIDAQLRGHALQAFSLGLAGTPAYLVGRYLIQGGLDERALAAAVRRARRG</sequence>
<dbReference type="InterPro" id="IPR013766">
    <property type="entry name" value="Thioredoxin_domain"/>
</dbReference>
<evidence type="ECO:0000256" key="1">
    <source>
        <dbReference type="ARBA" id="ARBA00022729"/>
    </source>
</evidence>
<evidence type="ECO:0000256" key="4">
    <source>
        <dbReference type="ARBA" id="ARBA00023284"/>
    </source>
</evidence>
<dbReference type="PANTHER" id="PTHR13887">
    <property type="entry name" value="GLUTATHIONE S-TRANSFERASE KAPPA"/>
    <property type="match status" value="1"/>
</dbReference>
<proteinExistence type="predicted"/>
<feature type="domain" description="Thioredoxin" evidence="5">
    <location>
        <begin position="27"/>
        <end position="209"/>
    </location>
</feature>
<dbReference type="SUPFAM" id="SSF52833">
    <property type="entry name" value="Thioredoxin-like"/>
    <property type="match status" value="1"/>
</dbReference>
<keyword evidence="3" id="KW-1015">Disulfide bond</keyword>
<dbReference type="Pfam" id="PF01323">
    <property type="entry name" value="DSBA"/>
    <property type="match status" value="1"/>
</dbReference>
<keyword evidence="2" id="KW-0560">Oxidoreductase</keyword>
<keyword evidence="4" id="KW-0676">Redox-active center</keyword>
<keyword evidence="7" id="KW-1185">Reference proteome</keyword>
<dbReference type="GO" id="GO:0016491">
    <property type="term" value="F:oxidoreductase activity"/>
    <property type="evidence" value="ECO:0007669"/>
    <property type="project" value="UniProtKB-KW"/>
</dbReference>
<protein>
    <submittedName>
        <fullName evidence="6">Disulfide bond formation protein DsbA</fullName>
    </submittedName>
</protein>
<evidence type="ECO:0000313" key="7">
    <source>
        <dbReference type="Proteomes" id="UP000249524"/>
    </source>
</evidence>
<dbReference type="OrthoDB" id="9780147at2"/>
<organism evidence="6 7">
    <name type="scientific">Phenylobacterium kunshanense</name>
    <dbReference type="NCBI Taxonomy" id="1445034"/>
    <lineage>
        <taxon>Bacteria</taxon>
        <taxon>Pseudomonadati</taxon>
        <taxon>Pseudomonadota</taxon>
        <taxon>Alphaproteobacteria</taxon>
        <taxon>Caulobacterales</taxon>
        <taxon>Caulobacteraceae</taxon>
        <taxon>Phenylobacterium</taxon>
    </lineage>
</organism>
<dbReference type="InterPro" id="IPR001853">
    <property type="entry name" value="DSBA-like_thioredoxin_dom"/>
</dbReference>
<dbReference type="PANTHER" id="PTHR13887:SF14">
    <property type="entry name" value="DISULFIDE BOND FORMATION PROTEIN D"/>
    <property type="match status" value="1"/>
</dbReference>
<reference evidence="6 7" key="1">
    <citation type="submission" date="2018-05" db="EMBL/GenBank/DDBJ databases">
        <authorList>
            <person name="Lanie J.A."/>
            <person name="Ng W.-L."/>
            <person name="Kazmierczak K.M."/>
            <person name="Andrzejewski T.M."/>
            <person name="Davidsen T.M."/>
            <person name="Wayne K.J."/>
            <person name="Tettelin H."/>
            <person name="Glass J.I."/>
            <person name="Rusch D."/>
            <person name="Podicherti R."/>
            <person name="Tsui H.-C.T."/>
            <person name="Winkler M.E."/>
        </authorList>
    </citation>
    <scope>NUCLEOTIDE SEQUENCE [LARGE SCALE GENOMIC DNA]</scope>
    <source>
        <strain evidence="6 7">BUT-10</strain>
    </source>
</reference>
<gene>
    <name evidence="6" type="ORF">DJ019_12785</name>
</gene>
<dbReference type="PROSITE" id="PS51352">
    <property type="entry name" value="THIOREDOXIN_2"/>
    <property type="match status" value="1"/>
</dbReference>
<dbReference type="Proteomes" id="UP000249524">
    <property type="component" value="Unassembled WGS sequence"/>
</dbReference>
<keyword evidence="1" id="KW-0732">Signal</keyword>
<evidence type="ECO:0000256" key="2">
    <source>
        <dbReference type="ARBA" id="ARBA00023002"/>
    </source>
</evidence>
<evidence type="ECO:0000256" key="3">
    <source>
        <dbReference type="ARBA" id="ARBA00023157"/>
    </source>
</evidence>
<dbReference type="InterPro" id="IPR036249">
    <property type="entry name" value="Thioredoxin-like_sf"/>
</dbReference>
<evidence type="ECO:0000313" key="6">
    <source>
        <dbReference type="EMBL" id="RAK64881.1"/>
    </source>
</evidence>
<name>A0A328BEK7_9CAUL</name>